<evidence type="ECO:0000313" key="1">
    <source>
        <dbReference type="EMBL" id="SPC79380.1"/>
    </source>
</evidence>
<accession>A0A2N9EXB2</accession>
<reference evidence="1" key="1">
    <citation type="submission" date="2018-02" db="EMBL/GenBank/DDBJ databases">
        <authorList>
            <person name="Cohen D.B."/>
            <person name="Kent A.D."/>
        </authorList>
    </citation>
    <scope>NUCLEOTIDE SEQUENCE</scope>
</reference>
<dbReference type="EMBL" id="OIVN01000384">
    <property type="protein sequence ID" value="SPC79380.1"/>
    <property type="molecule type" value="Genomic_DNA"/>
</dbReference>
<dbReference type="AlphaFoldDB" id="A0A2N9EXB2"/>
<proteinExistence type="predicted"/>
<sequence length="120" mass="12261">MGHSTAFSKGARLFLPSGFQISNWTLCSSSFTKACNGIDISRPPSTSLISTSDGGSRLHCTQHQVVNGVESCGTGANLVAIGIKDNEGESGGGDTVHALGTVKLPIVELGLVEASRGEDG</sequence>
<gene>
    <name evidence="1" type="ORF">FSB_LOCUS7262</name>
</gene>
<protein>
    <submittedName>
        <fullName evidence="1">Uncharacterized protein</fullName>
    </submittedName>
</protein>
<name>A0A2N9EXB2_FAGSY</name>
<organism evidence="1">
    <name type="scientific">Fagus sylvatica</name>
    <name type="common">Beechnut</name>
    <dbReference type="NCBI Taxonomy" id="28930"/>
    <lineage>
        <taxon>Eukaryota</taxon>
        <taxon>Viridiplantae</taxon>
        <taxon>Streptophyta</taxon>
        <taxon>Embryophyta</taxon>
        <taxon>Tracheophyta</taxon>
        <taxon>Spermatophyta</taxon>
        <taxon>Magnoliopsida</taxon>
        <taxon>eudicotyledons</taxon>
        <taxon>Gunneridae</taxon>
        <taxon>Pentapetalae</taxon>
        <taxon>rosids</taxon>
        <taxon>fabids</taxon>
        <taxon>Fagales</taxon>
        <taxon>Fagaceae</taxon>
        <taxon>Fagus</taxon>
    </lineage>
</organism>